<evidence type="ECO:0000313" key="1">
    <source>
        <dbReference type="EMBL" id="MFC4402224.1"/>
    </source>
</evidence>
<proteinExistence type="predicted"/>
<accession>A0ABV8WTC7</accession>
<gene>
    <name evidence="1" type="ORF">ACFOY7_03940</name>
</gene>
<dbReference type="Proteomes" id="UP001595882">
    <property type="component" value="Unassembled WGS sequence"/>
</dbReference>
<reference evidence="2" key="1">
    <citation type="journal article" date="2019" name="Int. J. Syst. Evol. Microbiol.">
        <title>The Global Catalogue of Microorganisms (GCM) 10K type strain sequencing project: providing services to taxonomists for standard genome sequencing and annotation.</title>
        <authorList>
            <consortium name="The Broad Institute Genomics Platform"/>
            <consortium name="The Broad Institute Genome Sequencing Center for Infectious Disease"/>
            <person name="Wu L."/>
            <person name="Ma J."/>
        </authorList>
    </citation>
    <scope>NUCLEOTIDE SEQUENCE [LARGE SCALE GENOMIC DNA]</scope>
    <source>
        <strain evidence="2">CCUG 37865</strain>
    </source>
</reference>
<dbReference type="EMBL" id="JBHSDT010000003">
    <property type="protein sequence ID" value="MFC4402224.1"/>
    <property type="molecule type" value="Genomic_DNA"/>
</dbReference>
<organism evidence="1 2">
    <name type="scientific">Gracilibacillus xinjiangensis</name>
    <dbReference type="NCBI Taxonomy" id="1193282"/>
    <lineage>
        <taxon>Bacteria</taxon>
        <taxon>Bacillati</taxon>
        <taxon>Bacillota</taxon>
        <taxon>Bacilli</taxon>
        <taxon>Bacillales</taxon>
        <taxon>Bacillaceae</taxon>
        <taxon>Gracilibacillus</taxon>
    </lineage>
</organism>
<name>A0ABV8WTC7_9BACI</name>
<keyword evidence="2" id="KW-1185">Reference proteome</keyword>
<comment type="caution">
    <text evidence="1">The sequence shown here is derived from an EMBL/GenBank/DDBJ whole genome shotgun (WGS) entry which is preliminary data.</text>
</comment>
<protein>
    <submittedName>
        <fullName evidence="1">Uncharacterized protein</fullName>
    </submittedName>
</protein>
<sequence>MDYFDLFLKGDTTPQHISRLTKALFEVLKENFVFTAKDEETINSIESKLYMAHGTVGIVMDGIKMAMILRQMRYQLVD</sequence>
<dbReference type="RefSeq" id="WP_390249602.1">
    <property type="nucleotide sequence ID" value="NZ_JBHSDT010000003.1"/>
</dbReference>
<evidence type="ECO:0000313" key="2">
    <source>
        <dbReference type="Proteomes" id="UP001595882"/>
    </source>
</evidence>